<keyword evidence="3" id="KW-1185">Reference proteome</keyword>
<sequence length="166" mass="17390">MSEPQPQVGRKPAGSGQSSRQRRRQAGRNERGAEQSSSAQQTDAAGSAECCAVWCAKSEDALSRASAGDDGALSTRQLVWSRQQKVTIYAAGIKGACSTLNQHSMRGAADSSFIDGQTAAANHGHGANEGRPGVHWLSSLMSLPSAPYHQKPLYARASDGTLVPAL</sequence>
<reference evidence="2" key="1">
    <citation type="journal article" date="2020" name="Stud. Mycol.">
        <title>101 Dothideomycetes genomes: a test case for predicting lifestyles and emergence of pathogens.</title>
        <authorList>
            <person name="Haridas S."/>
            <person name="Albert R."/>
            <person name="Binder M."/>
            <person name="Bloem J."/>
            <person name="Labutti K."/>
            <person name="Salamov A."/>
            <person name="Andreopoulos B."/>
            <person name="Baker S."/>
            <person name="Barry K."/>
            <person name="Bills G."/>
            <person name="Bluhm B."/>
            <person name="Cannon C."/>
            <person name="Castanera R."/>
            <person name="Culley D."/>
            <person name="Daum C."/>
            <person name="Ezra D."/>
            <person name="Gonzalez J."/>
            <person name="Henrissat B."/>
            <person name="Kuo A."/>
            <person name="Liang C."/>
            <person name="Lipzen A."/>
            <person name="Lutzoni F."/>
            <person name="Magnuson J."/>
            <person name="Mondo S."/>
            <person name="Nolan M."/>
            <person name="Ohm R."/>
            <person name="Pangilinan J."/>
            <person name="Park H.-J."/>
            <person name="Ramirez L."/>
            <person name="Alfaro M."/>
            <person name="Sun H."/>
            <person name="Tritt A."/>
            <person name="Yoshinaga Y."/>
            <person name="Zwiers L.-H."/>
            <person name="Turgeon B."/>
            <person name="Goodwin S."/>
            <person name="Spatafora J."/>
            <person name="Crous P."/>
            <person name="Grigoriev I."/>
        </authorList>
    </citation>
    <scope>NUCLEOTIDE SEQUENCE</scope>
    <source>
        <strain evidence="2">CBS 122367</strain>
    </source>
</reference>
<accession>A0A6G1IFC5</accession>
<name>A0A6G1IFC5_9PLEO</name>
<evidence type="ECO:0000256" key="1">
    <source>
        <dbReference type="SAM" id="MobiDB-lite"/>
    </source>
</evidence>
<feature type="region of interest" description="Disordered" evidence="1">
    <location>
        <begin position="1"/>
        <end position="44"/>
    </location>
</feature>
<protein>
    <submittedName>
        <fullName evidence="2">Uncharacterized protein</fullName>
    </submittedName>
</protein>
<dbReference type="EMBL" id="MU005630">
    <property type="protein sequence ID" value="KAF2676740.1"/>
    <property type="molecule type" value="Genomic_DNA"/>
</dbReference>
<evidence type="ECO:0000313" key="2">
    <source>
        <dbReference type="EMBL" id="KAF2676740.1"/>
    </source>
</evidence>
<feature type="compositionally biased region" description="Polar residues" evidence="1">
    <location>
        <begin position="34"/>
        <end position="44"/>
    </location>
</feature>
<dbReference type="Proteomes" id="UP000799291">
    <property type="component" value="Unassembled WGS sequence"/>
</dbReference>
<evidence type="ECO:0000313" key="3">
    <source>
        <dbReference type="Proteomes" id="UP000799291"/>
    </source>
</evidence>
<gene>
    <name evidence="2" type="ORF">K458DRAFT_179283</name>
</gene>
<dbReference type="AlphaFoldDB" id="A0A6G1IFC5"/>
<proteinExistence type="predicted"/>
<organism evidence="2 3">
    <name type="scientific">Lentithecium fluviatile CBS 122367</name>
    <dbReference type="NCBI Taxonomy" id="1168545"/>
    <lineage>
        <taxon>Eukaryota</taxon>
        <taxon>Fungi</taxon>
        <taxon>Dikarya</taxon>
        <taxon>Ascomycota</taxon>
        <taxon>Pezizomycotina</taxon>
        <taxon>Dothideomycetes</taxon>
        <taxon>Pleosporomycetidae</taxon>
        <taxon>Pleosporales</taxon>
        <taxon>Massarineae</taxon>
        <taxon>Lentitheciaceae</taxon>
        <taxon>Lentithecium</taxon>
    </lineage>
</organism>